<dbReference type="Proteomes" id="UP000070299">
    <property type="component" value="Unassembled WGS sequence"/>
</dbReference>
<reference evidence="3" key="1">
    <citation type="submission" date="2016-02" db="EMBL/GenBank/DDBJ databases">
        <authorList>
            <person name="Schultz-Johansen M."/>
            <person name="Glaring M.A."/>
            <person name="Bech P.K."/>
            <person name="Stougaard P."/>
        </authorList>
    </citation>
    <scope>NUCLEOTIDE SEQUENCE [LARGE SCALE GENOMIC DNA]</scope>
    <source>
        <strain evidence="3">S66</strain>
    </source>
</reference>
<dbReference type="CDD" id="cd24082">
    <property type="entry name" value="ASKHA_NBD_GspK-like"/>
    <property type="match status" value="1"/>
</dbReference>
<dbReference type="SUPFAM" id="SSF53067">
    <property type="entry name" value="Actin-like ATPase domain"/>
    <property type="match status" value="2"/>
</dbReference>
<dbReference type="STRING" id="1799789.AX660_10450"/>
<dbReference type="InterPro" id="IPR052519">
    <property type="entry name" value="Euk-type_GlcNAc_Kinase"/>
</dbReference>
<feature type="domain" description="ATPase BadF/BadG/BcrA/BcrD type" evidence="1">
    <location>
        <begin position="7"/>
        <end position="237"/>
    </location>
</feature>
<dbReference type="InterPro" id="IPR002731">
    <property type="entry name" value="ATPase_BadF"/>
</dbReference>
<dbReference type="RefSeq" id="WP_068374726.1">
    <property type="nucleotide sequence ID" value="NZ_LSNE01000003.1"/>
</dbReference>
<name>A0A136A583_9ALTE</name>
<organism evidence="2 3">
    <name type="scientific">Paraglaciecola hydrolytica</name>
    <dbReference type="NCBI Taxonomy" id="1799789"/>
    <lineage>
        <taxon>Bacteria</taxon>
        <taxon>Pseudomonadati</taxon>
        <taxon>Pseudomonadota</taxon>
        <taxon>Gammaproteobacteria</taxon>
        <taxon>Alteromonadales</taxon>
        <taxon>Alteromonadaceae</taxon>
        <taxon>Paraglaciecola</taxon>
    </lineage>
</organism>
<dbReference type="EMBL" id="LSNE01000003">
    <property type="protein sequence ID" value="KXI30381.1"/>
    <property type="molecule type" value="Genomic_DNA"/>
</dbReference>
<keyword evidence="3" id="KW-1185">Reference proteome</keyword>
<protein>
    <recommendedName>
        <fullName evidence="1">ATPase BadF/BadG/BcrA/BcrD type domain-containing protein</fullName>
    </recommendedName>
</protein>
<accession>A0A136A583</accession>
<dbReference type="PANTHER" id="PTHR43190:SF3">
    <property type="entry name" value="N-ACETYL-D-GLUCOSAMINE KINASE"/>
    <property type="match status" value="1"/>
</dbReference>
<sequence length="243" mass="25071">MQEHFFIGVDGGGTKCKALLQNHKGEIVGEGLSGSANAATDLPVAIKSIVGACHEALLAAALPLEYLRFCHVGMGLAGVNLPSIRHNMLQWQHPFASVHLTTDLHIACLGAHDGADGAVIITGTGSSAFAVLNGEQLNLGGHGFTAGDKGGGAWIGRAATQVCLEAMDDLAPYSPLVDQLKTHLGCKDATAVAEKVNGAPAVFFASLAPLVLDAAAQQDVIATAILQDAADYLSKLARRLLPH</sequence>
<proteinExistence type="predicted"/>
<dbReference type="InterPro" id="IPR043129">
    <property type="entry name" value="ATPase_NBD"/>
</dbReference>
<dbReference type="Gene3D" id="3.30.420.40">
    <property type="match status" value="2"/>
</dbReference>
<comment type="caution">
    <text evidence="2">The sequence shown here is derived from an EMBL/GenBank/DDBJ whole genome shotgun (WGS) entry which is preliminary data.</text>
</comment>
<feature type="non-terminal residue" evidence="2">
    <location>
        <position position="243"/>
    </location>
</feature>
<gene>
    <name evidence="2" type="ORF">AX660_10450</name>
</gene>
<dbReference type="AlphaFoldDB" id="A0A136A583"/>
<evidence type="ECO:0000259" key="1">
    <source>
        <dbReference type="Pfam" id="PF01869"/>
    </source>
</evidence>
<dbReference type="Pfam" id="PF01869">
    <property type="entry name" value="BcrAD_BadFG"/>
    <property type="match status" value="1"/>
</dbReference>
<evidence type="ECO:0000313" key="3">
    <source>
        <dbReference type="Proteomes" id="UP000070299"/>
    </source>
</evidence>
<dbReference type="PANTHER" id="PTHR43190">
    <property type="entry name" value="N-ACETYL-D-GLUCOSAMINE KINASE"/>
    <property type="match status" value="1"/>
</dbReference>
<evidence type="ECO:0000313" key="2">
    <source>
        <dbReference type="EMBL" id="KXI30381.1"/>
    </source>
</evidence>